<evidence type="ECO:0000256" key="4">
    <source>
        <dbReference type="ARBA" id="ARBA00005881"/>
    </source>
</evidence>
<evidence type="ECO:0000313" key="14">
    <source>
        <dbReference type="Proteomes" id="UP001176517"/>
    </source>
</evidence>
<feature type="compositionally biased region" description="Polar residues" evidence="12">
    <location>
        <begin position="288"/>
        <end position="297"/>
    </location>
</feature>
<dbReference type="SUPFAM" id="SSF50978">
    <property type="entry name" value="WD40 repeat-like"/>
    <property type="match status" value="2"/>
</dbReference>
<evidence type="ECO:0000256" key="11">
    <source>
        <dbReference type="PROSITE-ProRule" id="PRU00221"/>
    </source>
</evidence>
<dbReference type="Gene3D" id="2.130.10.10">
    <property type="entry name" value="YVTN repeat-like/Quinoprotein amine dehydrogenase"/>
    <property type="match status" value="4"/>
</dbReference>
<dbReference type="InterPro" id="IPR015943">
    <property type="entry name" value="WD40/YVTN_repeat-like_dom_sf"/>
</dbReference>
<sequence length="996" mass="105783">MRSESLYIAASANRASFVADSGIINTTEEGPTSVIAYASHKAVAIWSQPQSAKHSGASYLIPTNFASEITTLQAAHSPQAANLADGQAASTQRLAFLIAGSRSGELALLRTDASGAWSRSAWPQEAHSATITTISIIEDEVRRGHFLVVTGSADGTAKIWRVNGTAQSSDSISISLRQILSASDLKGALPLCAQLQQLPISHSTQPQPFLLALALTKSYIQLWTLDPSAPSTSDAPAFHLSLQLTGHEDWVRALSFAKVSDSELILASGGQDNYIRLWRITQHKSEPPSVSNANPPTASGAEKGKGKDDDDYISKLMRKIELGEEQGEDGASGLPADGALPSNIALSANSRAFSVGTGPNRQIWVVTMDALLVGHDGWITGLRWHPSLATAYAGKISVIQPAALLSTSADNSAIVWAPAATSPDRYVHLASEQASTSIWAPQQRFGELGGGTSLGFYGAVWTPPSPITFNPGSELGQDLAVVSPYGIFCHAYNGATRLWAPDSSEGSSETSAAVRRWGPRNAITGHLGPCKSISWDPTGCMLLSSGSDRTTRLHARFRSTGSTSSSPSHTWHEIARPQTHGYDLNSVTWIDQWNFASAADEKVVRVFTAPANFVETVNASGGLDGLVGGQIASSHSATSTSAPAPIGASVPPLGLSNRAIFDEEALANGVDTFGDSKNESGQPIGSAKTSVAEVFRAPPNEDELHVSTLWPELDKLYGHGYELFALGAGQPKPSNAETADDGSNSGRYVASSCKANNEEHAVIRIHDRQRKWKEVAQLPGHKLSITRIRFFPGDARGRKPNSLILSSGRDRSWHLHELLDDQAVASTEGNNSQPLLPWRLVEAQQAHTRIVWDCAWSLTGSYFATASRDKTVKVWALGGDYEASRSHSVDLLATLKMDSACTSVSFGPRDALAVGTERGDIAIFTLGAECGAPDAADDMGSKMTLKWTSALTMPGAHSEAVRELAFRPAADASAETLFLASAGDDGCVRISALKDL</sequence>
<proteinExistence type="inferred from homology"/>
<dbReference type="Pfam" id="PF00400">
    <property type="entry name" value="WD40"/>
    <property type="match status" value="5"/>
</dbReference>
<keyword evidence="10" id="KW-0539">Nucleus</keyword>
<keyword evidence="7 11" id="KW-0853">WD repeat</keyword>
<comment type="pathway">
    <text evidence="3">tRNA modification; 5-methoxycarbonylmethyl-2-thiouridine-tRNA biosynthesis.</text>
</comment>
<dbReference type="GO" id="GO:0005634">
    <property type="term" value="C:nucleus"/>
    <property type="evidence" value="ECO:0007669"/>
    <property type="project" value="UniProtKB-SubCell"/>
</dbReference>
<feature type="repeat" description="WD" evidence="11">
    <location>
        <begin position="523"/>
        <end position="553"/>
    </location>
</feature>
<dbReference type="PANTHER" id="PTHR44111">
    <property type="entry name" value="ELONGATOR COMPLEX PROTEIN 2"/>
    <property type="match status" value="1"/>
</dbReference>
<comment type="caution">
    <text evidence="13">The sequence shown here is derived from an EMBL/GenBank/DDBJ whole genome shotgun (WGS) entry which is preliminary data.</text>
</comment>
<dbReference type="InterPro" id="IPR037289">
    <property type="entry name" value="Elp2"/>
</dbReference>
<dbReference type="PROSITE" id="PS50082">
    <property type="entry name" value="WD_REPEATS_2"/>
    <property type="match status" value="4"/>
</dbReference>
<feature type="region of interest" description="Disordered" evidence="12">
    <location>
        <begin position="285"/>
        <end position="310"/>
    </location>
</feature>
<evidence type="ECO:0000256" key="7">
    <source>
        <dbReference type="ARBA" id="ARBA00022574"/>
    </source>
</evidence>
<gene>
    <name evidence="13" type="primary">ELP2_2</name>
    <name evidence="13" type="ORF">OC846_003152</name>
</gene>
<dbReference type="PANTHER" id="PTHR44111:SF1">
    <property type="entry name" value="ELONGATOR COMPLEX PROTEIN 2"/>
    <property type="match status" value="1"/>
</dbReference>
<evidence type="ECO:0000256" key="5">
    <source>
        <dbReference type="ARBA" id="ARBA00020267"/>
    </source>
</evidence>
<evidence type="ECO:0000313" key="13">
    <source>
        <dbReference type="EMBL" id="KAK0551767.1"/>
    </source>
</evidence>
<dbReference type="AlphaFoldDB" id="A0AAN6GSF7"/>
<keyword evidence="14" id="KW-1185">Reference proteome</keyword>
<dbReference type="GO" id="GO:0033588">
    <property type="term" value="C:elongator holoenzyme complex"/>
    <property type="evidence" value="ECO:0007669"/>
    <property type="project" value="InterPro"/>
</dbReference>
<evidence type="ECO:0000256" key="1">
    <source>
        <dbReference type="ARBA" id="ARBA00004123"/>
    </source>
</evidence>
<name>A0AAN6GSF7_9BASI</name>
<feature type="repeat" description="WD" evidence="11">
    <location>
        <begin position="844"/>
        <end position="875"/>
    </location>
</feature>
<dbReference type="Proteomes" id="UP001176517">
    <property type="component" value="Unassembled WGS sequence"/>
</dbReference>
<comment type="similarity">
    <text evidence="4">Belongs to the WD repeat ELP2 family.</text>
</comment>
<reference evidence="13" key="1">
    <citation type="journal article" date="2023" name="PhytoFront">
        <title>Draft Genome Resources of Seven Strains of Tilletia horrida, Causal Agent of Kernel Smut of Rice.</title>
        <authorList>
            <person name="Khanal S."/>
            <person name="Antony Babu S."/>
            <person name="Zhou X.G."/>
        </authorList>
    </citation>
    <scope>NUCLEOTIDE SEQUENCE</scope>
    <source>
        <strain evidence="13">TX6</strain>
    </source>
</reference>
<keyword evidence="6" id="KW-0963">Cytoplasm</keyword>
<dbReference type="InterPro" id="IPR036322">
    <property type="entry name" value="WD40_repeat_dom_sf"/>
</dbReference>
<keyword evidence="8" id="KW-0819">tRNA processing</keyword>
<evidence type="ECO:0000256" key="6">
    <source>
        <dbReference type="ARBA" id="ARBA00022490"/>
    </source>
</evidence>
<evidence type="ECO:0000256" key="12">
    <source>
        <dbReference type="SAM" id="MobiDB-lite"/>
    </source>
</evidence>
<evidence type="ECO:0000256" key="8">
    <source>
        <dbReference type="ARBA" id="ARBA00022694"/>
    </source>
</evidence>
<dbReference type="PROSITE" id="PS50294">
    <property type="entry name" value="WD_REPEATS_REGION"/>
    <property type="match status" value="2"/>
</dbReference>
<dbReference type="GO" id="GO:0005737">
    <property type="term" value="C:cytoplasm"/>
    <property type="evidence" value="ECO:0007669"/>
    <property type="project" value="UniProtKB-SubCell"/>
</dbReference>
<evidence type="ECO:0000256" key="3">
    <source>
        <dbReference type="ARBA" id="ARBA00005043"/>
    </source>
</evidence>
<feature type="repeat" description="WD" evidence="11">
    <location>
        <begin position="244"/>
        <end position="280"/>
    </location>
</feature>
<dbReference type="EMBL" id="JAPDMZ010000072">
    <property type="protein sequence ID" value="KAK0551767.1"/>
    <property type="molecule type" value="Genomic_DNA"/>
</dbReference>
<evidence type="ECO:0000256" key="9">
    <source>
        <dbReference type="ARBA" id="ARBA00022737"/>
    </source>
</evidence>
<accession>A0AAN6GSF7</accession>
<feature type="repeat" description="WD" evidence="11">
    <location>
        <begin position="124"/>
        <end position="170"/>
    </location>
</feature>
<comment type="subcellular location">
    <subcellularLocation>
        <location evidence="2">Cytoplasm</location>
    </subcellularLocation>
    <subcellularLocation>
        <location evidence="1">Nucleus</location>
    </subcellularLocation>
</comment>
<dbReference type="GO" id="GO:0002098">
    <property type="term" value="P:tRNA wobble uridine modification"/>
    <property type="evidence" value="ECO:0007669"/>
    <property type="project" value="InterPro"/>
</dbReference>
<keyword evidence="9" id="KW-0677">Repeat</keyword>
<dbReference type="InterPro" id="IPR001680">
    <property type="entry name" value="WD40_rpt"/>
</dbReference>
<evidence type="ECO:0000256" key="10">
    <source>
        <dbReference type="ARBA" id="ARBA00023242"/>
    </source>
</evidence>
<organism evidence="13 14">
    <name type="scientific">Tilletia horrida</name>
    <dbReference type="NCBI Taxonomy" id="155126"/>
    <lineage>
        <taxon>Eukaryota</taxon>
        <taxon>Fungi</taxon>
        <taxon>Dikarya</taxon>
        <taxon>Basidiomycota</taxon>
        <taxon>Ustilaginomycotina</taxon>
        <taxon>Exobasidiomycetes</taxon>
        <taxon>Tilletiales</taxon>
        <taxon>Tilletiaceae</taxon>
        <taxon>Tilletia</taxon>
    </lineage>
</organism>
<evidence type="ECO:0000256" key="2">
    <source>
        <dbReference type="ARBA" id="ARBA00004496"/>
    </source>
</evidence>
<dbReference type="SMART" id="SM00320">
    <property type="entry name" value="WD40"/>
    <property type="match status" value="9"/>
</dbReference>
<protein>
    <recommendedName>
        <fullName evidence="5">Elongator complex protein 2</fullName>
    </recommendedName>
</protein>